<keyword evidence="2" id="KW-0812">Transmembrane</keyword>
<accession>A0A7S3Z4Q8</accession>
<organism evidence="3">
    <name type="scientific">Lotharella globosa</name>
    <dbReference type="NCBI Taxonomy" id="91324"/>
    <lineage>
        <taxon>Eukaryota</taxon>
        <taxon>Sar</taxon>
        <taxon>Rhizaria</taxon>
        <taxon>Cercozoa</taxon>
        <taxon>Chlorarachniophyceae</taxon>
        <taxon>Lotharella</taxon>
    </lineage>
</organism>
<feature type="compositionally biased region" description="Basic and acidic residues" evidence="1">
    <location>
        <begin position="294"/>
        <end position="306"/>
    </location>
</feature>
<keyword evidence="2" id="KW-1133">Transmembrane helix</keyword>
<feature type="region of interest" description="Disordered" evidence="1">
    <location>
        <begin position="246"/>
        <end position="311"/>
    </location>
</feature>
<feature type="compositionally biased region" description="Basic and acidic residues" evidence="1">
    <location>
        <begin position="142"/>
        <end position="152"/>
    </location>
</feature>
<feature type="compositionally biased region" description="Polar residues" evidence="1">
    <location>
        <begin position="283"/>
        <end position="293"/>
    </location>
</feature>
<name>A0A7S3Z4Q8_9EUKA</name>
<dbReference type="EMBL" id="HBIV01032803">
    <property type="protein sequence ID" value="CAE0671733.1"/>
    <property type="molecule type" value="Transcribed_RNA"/>
</dbReference>
<evidence type="ECO:0000256" key="2">
    <source>
        <dbReference type="SAM" id="Phobius"/>
    </source>
</evidence>
<dbReference type="AlphaFoldDB" id="A0A7S3Z4Q8"/>
<feature type="compositionally biased region" description="Basic and acidic residues" evidence="1">
    <location>
        <begin position="252"/>
        <end position="269"/>
    </location>
</feature>
<sequence>MADQIEKERKRMMMMGAGAAGVIGLSGYFYYHNCRLNSCLVLANSSLRLCSLLRRWKYAKVASRKAAMTTDGEQDDALVSTPYGQGRVIEETGEMVSVKLPFGVAHLQRKHLLEQEKAEETSPEETSPEEKTEETSSEETSPEEKAEEKPAGSEEAATTNTKALSTDDNARISTLEAEIRTKAILEAKQREVISLLESQLREATMAGEASAAKLEAEQRKLTSIGEKHLETISRLESQLREATLAGETSAAKLEEQQRKMSEMGLKRSLESSGELKSVERGGSVTTASSSDVEPTSKNEACKHSNEEPGSLLEQLGEGKIEKFEGSSMGALSSICSWSAVSLDVASQVPNLPVWRVQLLGYPESTNKGLSGSLSRMTSVKSLFSISESKAELDLESEDDRSRGKYLVVTVVNEMGSILGRSAQTATGKLLNPVHFVGGSLDAPRYMFLQLKRIKKKGAMQHKFSDIGYSIVDLAGDFFTPGEQRLIMYKKPVDFTRDPSKMKVSGLYMDVDVSPLKGASRFSAA</sequence>
<feature type="transmembrane region" description="Helical" evidence="2">
    <location>
        <begin position="12"/>
        <end position="31"/>
    </location>
</feature>
<proteinExistence type="predicted"/>
<evidence type="ECO:0000256" key="1">
    <source>
        <dbReference type="SAM" id="MobiDB-lite"/>
    </source>
</evidence>
<evidence type="ECO:0000313" key="3">
    <source>
        <dbReference type="EMBL" id="CAE0671733.1"/>
    </source>
</evidence>
<feature type="compositionally biased region" description="Polar residues" evidence="1">
    <location>
        <begin position="158"/>
        <end position="167"/>
    </location>
</feature>
<feature type="region of interest" description="Disordered" evidence="1">
    <location>
        <begin position="113"/>
        <end position="167"/>
    </location>
</feature>
<reference evidence="3" key="1">
    <citation type="submission" date="2021-01" db="EMBL/GenBank/DDBJ databases">
        <authorList>
            <person name="Corre E."/>
            <person name="Pelletier E."/>
            <person name="Niang G."/>
            <person name="Scheremetjew M."/>
            <person name="Finn R."/>
            <person name="Kale V."/>
            <person name="Holt S."/>
            <person name="Cochrane G."/>
            <person name="Meng A."/>
            <person name="Brown T."/>
            <person name="Cohen L."/>
        </authorList>
    </citation>
    <scope>NUCLEOTIDE SEQUENCE</scope>
    <source>
        <strain evidence="3">CCCM811</strain>
    </source>
</reference>
<gene>
    <name evidence="3" type="ORF">LGLO00237_LOCUS23382</name>
</gene>
<protein>
    <submittedName>
        <fullName evidence="3">Uncharacterized protein</fullName>
    </submittedName>
</protein>
<keyword evidence="2" id="KW-0472">Membrane</keyword>